<evidence type="ECO:0000256" key="9">
    <source>
        <dbReference type="ARBA" id="ARBA00022840"/>
    </source>
</evidence>
<proteinExistence type="predicted"/>
<evidence type="ECO:0000256" key="7">
    <source>
        <dbReference type="ARBA" id="ARBA00022741"/>
    </source>
</evidence>
<keyword evidence="17" id="KW-1185">Reference proteome</keyword>
<evidence type="ECO:0000256" key="13">
    <source>
        <dbReference type="ARBA" id="ARBA00048679"/>
    </source>
</evidence>
<comment type="caution">
    <text evidence="16">The sequence shown here is derived from an EMBL/GenBank/DDBJ whole genome shotgun (WGS) entry which is preliminary data.</text>
</comment>
<dbReference type="Gene3D" id="1.10.510.10">
    <property type="entry name" value="Transferase(Phosphotransferase) domain 1"/>
    <property type="match status" value="1"/>
</dbReference>
<dbReference type="Pfam" id="PF07714">
    <property type="entry name" value="PK_Tyr_Ser-Thr"/>
    <property type="match status" value="1"/>
</dbReference>
<dbReference type="InterPro" id="IPR000719">
    <property type="entry name" value="Prot_kinase_dom"/>
</dbReference>
<feature type="region of interest" description="Disordered" evidence="14">
    <location>
        <begin position="336"/>
        <end position="368"/>
    </location>
</feature>
<evidence type="ECO:0000256" key="5">
    <source>
        <dbReference type="ARBA" id="ARBA00019973"/>
    </source>
</evidence>
<evidence type="ECO:0000256" key="11">
    <source>
        <dbReference type="ARBA" id="ARBA00033194"/>
    </source>
</evidence>
<gene>
    <name evidence="16" type="ORF">E4U42_003155</name>
</gene>
<evidence type="ECO:0000256" key="12">
    <source>
        <dbReference type="ARBA" id="ARBA00047899"/>
    </source>
</evidence>
<dbReference type="EC" id="2.7.11.1" evidence="3"/>
<dbReference type="AlphaFoldDB" id="A0A8K0J7T2"/>
<name>A0A8K0J7T2_9HYPO</name>
<dbReference type="PANTHER" id="PTHR44329">
    <property type="entry name" value="SERINE/THREONINE-PROTEIN KINASE TNNI3K-RELATED"/>
    <property type="match status" value="1"/>
</dbReference>
<dbReference type="PROSITE" id="PS50011">
    <property type="entry name" value="PROTEIN_KINASE_DOM"/>
    <property type="match status" value="1"/>
</dbReference>
<dbReference type="Proteomes" id="UP000811619">
    <property type="component" value="Unassembled WGS sequence"/>
</dbReference>
<evidence type="ECO:0000313" key="17">
    <source>
        <dbReference type="Proteomes" id="UP000811619"/>
    </source>
</evidence>
<evidence type="ECO:0000256" key="10">
    <source>
        <dbReference type="ARBA" id="ARBA00030980"/>
    </source>
</evidence>
<dbReference type="SUPFAM" id="SSF56112">
    <property type="entry name" value="Protein kinase-like (PK-like)"/>
    <property type="match status" value="1"/>
</dbReference>
<dbReference type="EMBL" id="SRPY01000256">
    <property type="protein sequence ID" value="KAG5926560.1"/>
    <property type="molecule type" value="Genomic_DNA"/>
</dbReference>
<dbReference type="InterPro" id="IPR008266">
    <property type="entry name" value="Tyr_kinase_AS"/>
</dbReference>
<evidence type="ECO:0000256" key="3">
    <source>
        <dbReference type="ARBA" id="ARBA00012513"/>
    </source>
</evidence>
<dbReference type="OrthoDB" id="1668230at2759"/>
<dbReference type="InterPro" id="IPR001245">
    <property type="entry name" value="Ser-Thr/Tyr_kinase_cat_dom"/>
</dbReference>
<evidence type="ECO:0000256" key="6">
    <source>
        <dbReference type="ARBA" id="ARBA00022679"/>
    </source>
</evidence>
<reference evidence="16" key="1">
    <citation type="journal article" date="2020" name="bioRxiv">
        <title>Whole genome comparisons of ergot fungi reveals the divergence and evolution of species within the genus Claviceps are the result of varying mechanisms driving genome evolution and host range expansion.</title>
        <authorList>
            <person name="Wyka S.A."/>
            <person name="Mondo S.J."/>
            <person name="Liu M."/>
            <person name="Dettman J."/>
            <person name="Nalam V."/>
            <person name="Broders K.D."/>
        </authorList>
    </citation>
    <scope>NUCLEOTIDE SEQUENCE</scope>
    <source>
        <strain evidence="16">CCC 489</strain>
    </source>
</reference>
<protein>
    <recommendedName>
        <fullName evidence="5">EKC/KEOPS complex subunit BUD32</fullName>
        <ecNumber evidence="3">2.7.11.1</ecNumber>
    </recommendedName>
    <alternativeName>
        <fullName evidence="10 11">Atypical Serine/threonine protein kinase BUD32</fullName>
    </alternativeName>
    <alternativeName>
        <fullName evidence="4">EKC/KEOPS complex subunit bud32</fullName>
    </alternativeName>
</protein>
<feature type="domain" description="Protein kinase" evidence="15">
    <location>
        <begin position="16"/>
        <end position="267"/>
    </location>
</feature>
<dbReference type="InterPro" id="IPR011009">
    <property type="entry name" value="Kinase-like_dom_sf"/>
</dbReference>
<evidence type="ECO:0000256" key="8">
    <source>
        <dbReference type="ARBA" id="ARBA00022777"/>
    </source>
</evidence>
<keyword evidence="9" id="KW-0067">ATP-binding</keyword>
<organism evidence="16 17">
    <name type="scientific">Claviceps africana</name>
    <dbReference type="NCBI Taxonomy" id="83212"/>
    <lineage>
        <taxon>Eukaryota</taxon>
        <taxon>Fungi</taxon>
        <taxon>Dikarya</taxon>
        <taxon>Ascomycota</taxon>
        <taxon>Pezizomycotina</taxon>
        <taxon>Sordariomycetes</taxon>
        <taxon>Hypocreomycetidae</taxon>
        <taxon>Hypocreales</taxon>
        <taxon>Clavicipitaceae</taxon>
        <taxon>Claviceps</taxon>
    </lineage>
</organism>
<keyword evidence="8" id="KW-0418">Kinase</keyword>
<sequence>MDGVVIETASEWPTGLGFENFISAGNTGMVLLDEATQTVVKIPAAEWSPPAMQRERDIYQRLSSRGAHPGILTYHGEFEKGFRLEYAPNGDLYQFLQSKRFHEKQHLRIQWMLQAAEALGFIHDAGIIHGDLTTHNMFLDADLNLKIGDFAGSSLDSNKLLVGVTESHLHPTDPNSVQGDLFACASAMYEIFTGQKPYASLSDPEITQRYRDKDFPETQALGQVGRIIRNCWEGCYSNSESLAQDIRKLDQTEPSRDWRVMLPQRWLLKFATARPRLPLVVLYTVGAVALGFSFYRRAVLPAPPIETLRGDYLTGCGRESTSPGLSHHNAAASTGFTIGRASPGHHTPREGFGGNTTTAELRPTGWRLGTNSSKRAALCAMVRPLIESSATSRAACLKDSSPLKILWM</sequence>
<evidence type="ECO:0000256" key="2">
    <source>
        <dbReference type="ARBA" id="ARBA00011534"/>
    </source>
</evidence>
<comment type="function">
    <text evidence="1">Component of the EKC/KEOPS complex that is required for the formation of a threonylcarbamoyl group on adenosine at position 37 (t(6)A37) in tRNAs that read codons beginning with adenine. The complex is probably involved in the transfer of the threonylcarbamoyl moiety of threonylcarbamoyl-AMP (TC-AMP) to the N6 group of A37. BUD32 has ATPase activity in the context of the EKC/KEOPS complex and likely plays a supporting role to the catalytic subunit KAE1. The EKC/KEOPS complex also promotes both telomere uncapping and telomere elongation. The complex is required for efficient recruitment of transcriptional coactivators.</text>
</comment>
<comment type="subunit">
    <text evidence="2">Component of the EKC/KEOPS complex composed of at least BUD32, CGI121, GON7, KAE1 and PCC1; the whole complex dimerizes.</text>
</comment>
<keyword evidence="7" id="KW-0547">Nucleotide-binding</keyword>
<keyword evidence="6" id="KW-0808">Transferase</keyword>
<evidence type="ECO:0000313" key="16">
    <source>
        <dbReference type="EMBL" id="KAG5926560.1"/>
    </source>
</evidence>
<comment type="catalytic activity">
    <reaction evidence="12">
        <text>L-threonyl-[protein] + ATP = O-phospho-L-threonyl-[protein] + ADP + H(+)</text>
        <dbReference type="Rhea" id="RHEA:46608"/>
        <dbReference type="Rhea" id="RHEA-COMP:11060"/>
        <dbReference type="Rhea" id="RHEA-COMP:11605"/>
        <dbReference type="ChEBI" id="CHEBI:15378"/>
        <dbReference type="ChEBI" id="CHEBI:30013"/>
        <dbReference type="ChEBI" id="CHEBI:30616"/>
        <dbReference type="ChEBI" id="CHEBI:61977"/>
        <dbReference type="ChEBI" id="CHEBI:456216"/>
        <dbReference type="EC" id="2.7.11.1"/>
    </reaction>
</comment>
<dbReference type="InterPro" id="IPR051681">
    <property type="entry name" value="Ser/Thr_Kinases-Pseudokinases"/>
</dbReference>
<accession>A0A8K0J7T2</accession>
<dbReference type="GO" id="GO:0004674">
    <property type="term" value="F:protein serine/threonine kinase activity"/>
    <property type="evidence" value="ECO:0007669"/>
    <property type="project" value="UniProtKB-EC"/>
</dbReference>
<evidence type="ECO:0000259" key="15">
    <source>
        <dbReference type="PROSITE" id="PS50011"/>
    </source>
</evidence>
<evidence type="ECO:0000256" key="1">
    <source>
        <dbReference type="ARBA" id="ARBA00003747"/>
    </source>
</evidence>
<evidence type="ECO:0000256" key="4">
    <source>
        <dbReference type="ARBA" id="ARBA00013948"/>
    </source>
</evidence>
<dbReference type="GO" id="GO:0005524">
    <property type="term" value="F:ATP binding"/>
    <property type="evidence" value="ECO:0007669"/>
    <property type="project" value="UniProtKB-KW"/>
</dbReference>
<dbReference type="PANTHER" id="PTHR44329:SF288">
    <property type="entry name" value="MITOGEN-ACTIVATED PROTEIN KINASE KINASE KINASE 20"/>
    <property type="match status" value="1"/>
</dbReference>
<evidence type="ECO:0000256" key="14">
    <source>
        <dbReference type="SAM" id="MobiDB-lite"/>
    </source>
</evidence>
<dbReference type="PROSITE" id="PS00109">
    <property type="entry name" value="PROTEIN_KINASE_TYR"/>
    <property type="match status" value="1"/>
</dbReference>
<comment type="catalytic activity">
    <reaction evidence="13">
        <text>L-seryl-[protein] + ATP = O-phospho-L-seryl-[protein] + ADP + H(+)</text>
        <dbReference type="Rhea" id="RHEA:17989"/>
        <dbReference type="Rhea" id="RHEA-COMP:9863"/>
        <dbReference type="Rhea" id="RHEA-COMP:11604"/>
        <dbReference type="ChEBI" id="CHEBI:15378"/>
        <dbReference type="ChEBI" id="CHEBI:29999"/>
        <dbReference type="ChEBI" id="CHEBI:30616"/>
        <dbReference type="ChEBI" id="CHEBI:83421"/>
        <dbReference type="ChEBI" id="CHEBI:456216"/>
        <dbReference type="EC" id="2.7.11.1"/>
    </reaction>
</comment>